<dbReference type="InterPro" id="IPR025510">
    <property type="entry name" value="DUF4397"/>
</dbReference>
<dbReference type="RefSeq" id="WP_124799981.1">
    <property type="nucleotide sequence ID" value="NZ_CP034170.1"/>
</dbReference>
<keyword evidence="1" id="KW-1133">Transmembrane helix</keyword>
<keyword evidence="5" id="KW-1185">Reference proteome</keyword>
<feature type="chain" id="PRO_5018172630" evidence="2">
    <location>
        <begin position="28"/>
        <end position="270"/>
    </location>
</feature>
<protein>
    <submittedName>
        <fullName evidence="4">DUF4397 domain-containing protein</fullName>
    </submittedName>
</protein>
<dbReference type="Proteomes" id="UP000268084">
    <property type="component" value="Chromosome"/>
</dbReference>
<name>A0A3G8ZQJ7_9ACTN</name>
<reference evidence="4 5" key="1">
    <citation type="submission" date="2018-11" db="EMBL/GenBank/DDBJ databases">
        <authorList>
            <person name="Da X."/>
        </authorList>
    </citation>
    <scope>NUCLEOTIDE SEQUENCE [LARGE SCALE GENOMIC DNA]</scope>
    <source>
        <strain evidence="4 5">S14-144</strain>
    </source>
</reference>
<keyword evidence="2" id="KW-0732">Signal</keyword>
<organism evidence="4 5">
    <name type="scientific">Nakamurella antarctica</name>
    <dbReference type="NCBI Taxonomy" id="1902245"/>
    <lineage>
        <taxon>Bacteria</taxon>
        <taxon>Bacillati</taxon>
        <taxon>Actinomycetota</taxon>
        <taxon>Actinomycetes</taxon>
        <taxon>Nakamurellales</taxon>
        <taxon>Nakamurellaceae</taxon>
        <taxon>Nakamurella</taxon>
    </lineage>
</organism>
<feature type="signal peptide" evidence="2">
    <location>
        <begin position="1"/>
        <end position="27"/>
    </location>
</feature>
<dbReference type="KEGG" id="nak:EH165_13950"/>
<feature type="domain" description="DUF4397" evidence="3">
    <location>
        <begin position="32"/>
        <end position="147"/>
    </location>
</feature>
<proteinExistence type="predicted"/>
<evidence type="ECO:0000313" key="5">
    <source>
        <dbReference type="Proteomes" id="UP000268084"/>
    </source>
</evidence>
<evidence type="ECO:0000256" key="2">
    <source>
        <dbReference type="SAM" id="SignalP"/>
    </source>
</evidence>
<sequence length="270" mass="26117">MKKLVAVAGACALGLATTLLGAGSASAADTGTVYVVHGIPGLPVDVYVDGARALDDFAPLTVAGPLELPSGAHKIVIVAAADADASKPLLSADATVPAGGNVSLVAHLDADGKPTVTPFVNDVSAVAAGQARLVVRHTAAAPAVDVRAGGKVVLPGVTNPQQGALVVPAGTVSADVALAGTDTVAIGPADLKLAEGTATFVHAVGSAADKTLGLVSFTVTGLHSSPAGVPAGNGPADSPWSMIVLITMVAAGGLLVTVGGRRLVTSTSTN</sequence>
<dbReference type="EMBL" id="CP034170">
    <property type="protein sequence ID" value="AZI59077.1"/>
    <property type="molecule type" value="Genomic_DNA"/>
</dbReference>
<evidence type="ECO:0000313" key="4">
    <source>
        <dbReference type="EMBL" id="AZI59077.1"/>
    </source>
</evidence>
<dbReference type="OrthoDB" id="5800709at2"/>
<dbReference type="Pfam" id="PF14344">
    <property type="entry name" value="DUF4397"/>
    <property type="match status" value="1"/>
</dbReference>
<gene>
    <name evidence="4" type="ORF">EH165_13950</name>
</gene>
<accession>A0A3G8ZQJ7</accession>
<evidence type="ECO:0000256" key="1">
    <source>
        <dbReference type="SAM" id="Phobius"/>
    </source>
</evidence>
<dbReference type="AlphaFoldDB" id="A0A3G8ZQJ7"/>
<feature type="transmembrane region" description="Helical" evidence="1">
    <location>
        <begin position="240"/>
        <end position="260"/>
    </location>
</feature>
<reference evidence="4 5" key="2">
    <citation type="submission" date="2018-12" db="EMBL/GenBank/DDBJ databases">
        <title>Nakamurella antarcticus sp. nov., isolated from Antarctica South Shetland Islands soil.</title>
        <authorList>
            <person name="Peng F."/>
        </authorList>
    </citation>
    <scope>NUCLEOTIDE SEQUENCE [LARGE SCALE GENOMIC DNA]</scope>
    <source>
        <strain evidence="4 5">S14-144</strain>
    </source>
</reference>
<keyword evidence="1" id="KW-0812">Transmembrane</keyword>
<evidence type="ECO:0000259" key="3">
    <source>
        <dbReference type="Pfam" id="PF14344"/>
    </source>
</evidence>
<keyword evidence="1" id="KW-0472">Membrane</keyword>